<feature type="region of interest" description="Disordered" evidence="1">
    <location>
        <begin position="1"/>
        <end position="27"/>
    </location>
</feature>
<comment type="caution">
    <text evidence="2">The sequence shown here is derived from an EMBL/GenBank/DDBJ whole genome shotgun (WGS) entry which is preliminary data.</text>
</comment>
<reference evidence="2 3" key="1">
    <citation type="submission" date="2018-06" db="EMBL/GenBank/DDBJ databases">
        <title>Genomic Encyclopedia of Type Strains, Phase IV (KMG-IV): sequencing the most valuable type-strain genomes for metagenomic binning, comparative biology and taxonomic classification.</title>
        <authorList>
            <person name="Goeker M."/>
        </authorList>
    </citation>
    <scope>NUCLEOTIDE SEQUENCE [LARGE SCALE GENOMIC DNA]</scope>
    <source>
        <strain evidence="2 3">DSM 25619</strain>
    </source>
</reference>
<gene>
    <name evidence="2" type="ORF">DFR47_1225</name>
</gene>
<sequence length="54" mass="5963">MNELTSKIDVAAQTGRGNNARRGAAEDEHKKVRLVRAEGDLTLWLGIFLILDAK</sequence>
<evidence type="ECO:0000313" key="3">
    <source>
        <dbReference type="Proteomes" id="UP000252893"/>
    </source>
</evidence>
<dbReference type="AlphaFoldDB" id="A0A366DDY5"/>
<protein>
    <submittedName>
        <fullName evidence="2">Uncharacterized protein</fullName>
    </submittedName>
</protein>
<dbReference type="EMBL" id="QNRH01000022">
    <property type="protein sequence ID" value="RBO87729.1"/>
    <property type="molecule type" value="Genomic_DNA"/>
</dbReference>
<keyword evidence="3" id="KW-1185">Reference proteome</keyword>
<proteinExistence type="predicted"/>
<name>A0A366DDY5_9HYPH</name>
<evidence type="ECO:0000256" key="1">
    <source>
        <dbReference type="SAM" id="MobiDB-lite"/>
    </source>
</evidence>
<dbReference type="Proteomes" id="UP000252893">
    <property type="component" value="Unassembled WGS sequence"/>
</dbReference>
<accession>A0A366DDY5</accession>
<evidence type="ECO:0000313" key="2">
    <source>
        <dbReference type="EMBL" id="RBO87729.1"/>
    </source>
</evidence>
<organism evidence="2 3">
    <name type="scientific">Pseudochrobactrum asaccharolyticum</name>
    <dbReference type="NCBI Taxonomy" id="354351"/>
    <lineage>
        <taxon>Bacteria</taxon>
        <taxon>Pseudomonadati</taxon>
        <taxon>Pseudomonadota</taxon>
        <taxon>Alphaproteobacteria</taxon>
        <taxon>Hyphomicrobiales</taxon>
        <taxon>Brucellaceae</taxon>
        <taxon>Pseudochrobactrum</taxon>
    </lineage>
</organism>